<organism evidence="3 4">
    <name type="scientific">Polyplax serrata</name>
    <name type="common">Common mouse louse</name>
    <dbReference type="NCBI Taxonomy" id="468196"/>
    <lineage>
        <taxon>Eukaryota</taxon>
        <taxon>Metazoa</taxon>
        <taxon>Ecdysozoa</taxon>
        <taxon>Arthropoda</taxon>
        <taxon>Hexapoda</taxon>
        <taxon>Insecta</taxon>
        <taxon>Pterygota</taxon>
        <taxon>Neoptera</taxon>
        <taxon>Paraneoptera</taxon>
        <taxon>Psocodea</taxon>
        <taxon>Troctomorpha</taxon>
        <taxon>Phthiraptera</taxon>
        <taxon>Anoplura</taxon>
        <taxon>Polyplacidae</taxon>
        <taxon>Polyplax</taxon>
    </lineage>
</organism>
<feature type="domain" description="GYF" evidence="2">
    <location>
        <begin position="296"/>
        <end position="352"/>
    </location>
</feature>
<dbReference type="InterPro" id="IPR039905">
    <property type="entry name" value="CD2BP2/Lin1"/>
</dbReference>
<evidence type="ECO:0000259" key="2">
    <source>
        <dbReference type="PROSITE" id="PS50829"/>
    </source>
</evidence>
<evidence type="ECO:0000313" key="4">
    <source>
        <dbReference type="Proteomes" id="UP001359485"/>
    </source>
</evidence>
<dbReference type="PROSITE" id="PS50829">
    <property type="entry name" value="GYF"/>
    <property type="match status" value="1"/>
</dbReference>
<reference evidence="3 4" key="1">
    <citation type="submission" date="2023-09" db="EMBL/GenBank/DDBJ databases">
        <title>Genomes of two closely related lineages of the louse Polyplax serrata with different host specificities.</title>
        <authorList>
            <person name="Martinu J."/>
            <person name="Tarabai H."/>
            <person name="Stefka J."/>
            <person name="Hypsa V."/>
        </authorList>
    </citation>
    <scope>NUCLEOTIDE SEQUENCE [LARGE SCALE GENOMIC DNA]</scope>
    <source>
        <strain evidence="3">98ZLc_SE</strain>
    </source>
</reference>
<gene>
    <name evidence="3" type="ORF">RUM44_005597</name>
</gene>
<proteinExistence type="predicted"/>
<comment type="caution">
    <text evidence="3">The sequence shown here is derived from an EMBL/GenBank/DDBJ whole genome shotgun (WGS) entry which is preliminary data.</text>
</comment>
<dbReference type="SUPFAM" id="SSF55277">
    <property type="entry name" value="GYF domain"/>
    <property type="match status" value="1"/>
</dbReference>
<name>A0ABR1ADT7_POLSC</name>
<dbReference type="EMBL" id="JAWJWF010000052">
    <property type="protein sequence ID" value="KAK6617266.1"/>
    <property type="molecule type" value="Genomic_DNA"/>
</dbReference>
<feature type="region of interest" description="Disordered" evidence="1">
    <location>
        <begin position="267"/>
        <end position="291"/>
    </location>
</feature>
<keyword evidence="4" id="KW-1185">Reference proteome</keyword>
<dbReference type="Pfam" id="PF02213">
    <property type="entry name" value="GYF"/>
    <property type="match status" value="1"/>
</dbReference>
<dbReference type="InterPro" id="IPR035445">
    <property type="entry name" value="GYF-like_dom_sf"/>
</dbReference>
<dbReference type="PANTHER" id="PTHR13138">
    <property type="entry name" value="PROTEIN LIN1"/>
    <property type="match status" value="1"/>
</dbReference>
<protein>
    <recommendedName>
        <fullName evidence="2">GYF domain-containing protein</fullName>
    </recommendedName>
</protein>
<dbReference type="Proteomes" id="UP001359485">
    <property type="component" value="Unassembled WGS sequence"/>
</dbReference>
<evidence type="ECO:0000313" key="3">
    <source>
        <dbReference type="EMBL" id="KAK6617266.1"/>
    </source>
</evidence>
<evidence type="ECO:0000256" key="1">
    <source>
        <dbReference type="SAM" id="MobiDB-lite"/>
    </source>
</evidence>
<dbReference type="Gene3D" id="3.30.1490.40">
    <property type="match status" value="1"/>
</dbReference>
<feature type="region of interest" description="Disordered" evidence="1">
    <location>
        <begin position="190"/>
        <end position="212"/>
    </location>
</feature>
<dbReference type="SMART" id="SM00444">
    <property type="entry name" value="GYF"/>
    <property type="match status" value="1"/>
</dbReference>
<feature type="compositionally biased region" description="Basic and acidic residues" evidence="1">
    <location>
        <begin position="12"/>
        <end position="33"/>
    </location>
</feature>
<dbReference type="PANTHER" id="PTHR13138:SF3">
    <property type="entry name" value="CD2 ANTIGEN CYTOPLASMIC TAIL-BINDING PROTEIN 2"/>
    <property type="match status" value="1"/>
</dbReference>
<sequence length="355" mass="41625">MATKRKLSNDLSMDKEFKTSKLENKGGKKHSLDSDEDDSEDEEKGHYEILYNDDIEGKLQRNPYNNSRKYSLYAVKFILCQEEGISGTDGTIKITPFNMKEELEEGHFDTDGNFHWNKDNSIKDNWQDNIDWMEVKELHKSYKEKNNLEDTLESESQSPFDQIGVYKQILDFMKPGETISKTLRRLGGSKPLSASERLKRKKAGLSNDSDEYSRKVTELTELANRLLTRTGNMDIYQESYQYIKNLVESCESSKYDDPLDMYADDFDEKEKERMERRTSEPKAKTSEESEDKKGVVLMWEYKLEKEDDKIQGPHTSEQMQKYVDEGFFKGEIWVRKVGQDGPFYSSRRIDFQLYL</sequence>
<accession>A0ABR1ADT7</accession>
<feature type="compositionally biased region" description="Basic and acidic residues" evidence="1">
    <location>
        <begin position="268"/>
        <end position="291"/>
    </location>
</feature>
<dbReference type="InterPro" id="IPR003169">
    <property type="entry name" value="GYF"/>
</dbReference>
<feature type="region of interest" description="Disordered" evidence="1">
    <location>
        <begin position="1"/>
        <end position="45"/>
    </location>
</feature>